<evidence type="ECO:0000259" key="1">
    <source>
        <dbReference type="PROSITE" id="PS50943"/>
    </source>
</evidence>
<feature type="domain" description="HTH cro/C1-type" evidence="1">
    <location>
        <begin position="117"/>
        <end position="163"/>
    </location>
</feature>
<dbReference type="InterPro" id="IPR001387">
    <property type="entry name" value="Cro/C1-type_HTH"/>
</dbReference>
<proteinExistence type="predicted"/>
<evidence type="ECO:0000313" key="3">
    <source>
        <dbReference type="Proteomes" id="UP000248790"/>
    </source>
</evidence>
<dbReference type="Gene3D" id="3.30.2020.10">
    <property type="entry name" value="NE0471-like N-terminal domain"/>
    <property type="match status" value="1"/>
</dbReference>
<dbReference type="InterPro" id="IPR036782">
    <property type="entry name" value="NE0471-like_N"/>
</dbReference>
<dbReference type="Gene3D" id="1.10.260.40">
    <property type="entry name" value="lambda repressor-like DNA-binding domains"/>
    <property type="match status" value="1"/>
</dbReference>
<dbReference type="GO" id="GO:0003677">
    <property type="term" value="F:DNA binding"/>
    <property type="evidence" value="ECO:0007669"/>
    <property type="project" value="InterPro"/>
</dbReference>
<evidence type="ECO:0000313" key="2">
    <source>
        <dbReference type="EMBL" id="RAJ90053.1"/>
    </source>
</evidence>
<name>A0A327WJ06_LARAB</name>
<dbReference type="EMBL" id="QLMC01000015">
    <property type="protein sequence ID" value="RAJ90053.1"/>
    <property type="molecule type" value="Genomic_DNA"/>
</dbReference>
<reference evidence="2 3" key="1">
    <citation type="submission" date="2018-06" db="EMBL/GenBank/DDBJ databases">
        <title>Genomic Encyclopedia of Archaeal and Bacterial Type Strains, Phase II (KMG-II): from individual species to whole genera.</title>
        <authorList>
            <person name="Goeker M."/>
        </authorList>
    </citation>
    <scope>NUCLEOTIDE SEQUENCE [LARGE SCALE GENOMIC DNA]</scope>
    <source>
        <strain evidence="2 3">DSM 21851</strain>
    </source>
</reference>
<keyword evidence="3" id="KW-1185">Reference proteome</keyword>
<comment type="caution">
    <text evidence="2">The sequence shown here is derived from an EMBL/GenBank/DDBJ whole genome shotgun (WGS) entry which is preliminary data.</text>
</comment>
<dbReference type="Pfam" id="PF01381">
    <property type="entry name" value="HTH_3"/>
    <property type="match status" value="1"/>
</dbReference>
<protein>
    <submittedName>
        <fullName evidence="2">Helix-turn-helix protein</fullName>
    </submittedName>
</protein>
<gene>
    <name evidence="2" type="ORF">LX87_05532</name>
</gene>
<dbReference type="AlphaFoldDB" id="A0A327WJ06"/>
<dbReference type="InterPro" id="IPR010982">
    <property type="entry name" value="Lambda_DNA-bd_dom_sf"/>
</dbReference>
<accession>A0A327WJ06</accession>
<dbReference type="CDD" id="cd00093">
    <property type="entry name" value="HTH_XRE"/>
    <property type="match status" value="1"/>
</dbReference>
<dbReference type="RefSeq" id="WP_111631528.1">
    <property type="nucleotide sequence ID" value="NZ_QLMC01000015.1"/>
</dbReference>
<dbReference type="SUPFAM" id="SSF47413">
    <property type="entry name" value="lambda repressor-like DNA-binding domains"/>
    <property type="match status" value="1"/>
</dbReference>
<dbReference type="Proteomes" id="UP000248790">
    <property type="component" value="Unassembled WGS sequence"/>
</dbReference>
<dbReference type="SUPFAM" id="SSF143880">
    <property type="entry name" value="NE0471 N-terminal domain-like"/>
    <property type="match status" value="1"/>
</dbReference>
<sequence>MDNLQPILPRITKVLQVEPFTITVLWTTSEVRTIDFEPLFTQWKDQGDTRLLPLMDYATFQQVAISPTRTLYWPNVLVSVPLRNRVISGPLDLDPDVLYEQSKLVKKTEKIPVGILLKKAREEAGLSQLELALKSGTTRHYISRIENGKSDIQLETLNKIVQLGMGKEVRVEIR</sequence>
<dbReference type="SMART" id="SM00530">
    <property type="entry name" value="HTH_XRE"/>
    <property type="match status" value="1"/>
</dbReference>
<organism evidence="2 3">
    <name type="scientific">Larkinella arboricola</name>
    <dbReference type="NCBI Taxonomy" id="643671"/>
    <lineage>
        <taxon>Bacteria</taxon>
        <taxon>Pseudomonadati</taxon>
        <taxon>Bacteroidota</taxon>
        <taxon>Cytophagia</taxon>
        <taxon>Cytophagales</taxon>
        <taxon>Spirosomataceae</taxon>
        <taxon>Larkinella</taxon>
    </lineage>
</organism>
<dbReference type="OrthoDB" id="337567at2"/>
<dbReference type="PROSITE" id="PS50943">
    <property type="entry name" value="HTH_CROC1"/>
    <property type="match status" value="1"/>
</dbReference>